<dbReference type="GO" id="GO:0016020">
    <property type="term" value="C:membrane"/>
    <property type="evidence" value="ECO:0007669"/>
    <property type="project" value="UniProtKB-SubCell"/>
</dbReference>
<comment type="caution">
    <text evidence="6">The sequence shown here is derived from an EMBL/GenBank/DDBJ whole genome shotgun (WGS) entry which is preliminary data.</text>
</comment>
<dbReference type="InterPro" id="IPR006202">
    <property type="entry name" value="Neur_chan_lig-bd"/>
</dbReference>
<evidence type="ECO:0000256" key="4">
    <source>
        <dbReference type="SAM" id="SignalP"/>
    </source>
</evidence>
<feature type="signal peptide" evidence="4">
    <location>
        <begin position="1"/>
        <end position="22"/>
    </location>
</feature>
<keyword evidence="4" id="KW-0732">Signal</keyword>
<dbReference type="InterPro" id="IPR038050">
    <property type="entry name" value="Neuro_actylchol_rec"/>
</dbReference>
<proteinExistence type="predicted"/>
<evidence type="ECO:0000259" key="5">
    <source>
        <dbReference type="Pfam" id="PF02931"/>
    </source>
</evidence>
<dbReference type="PROSITE" id="PS00236">
    <property type="entry name" value="NEUROTR_ION_CHANNEL"/>
    <property type="match status" value="1"/>
</dbReference>
<comment type="subcellular location">
    <subcellularLocation>
        <location evidence="1">Membrane</location>
        <topology evidence="1">Multi-pass membrane protein</topology>
    </subcellularLocation>
</comment>
<feature type="non-terminal residue" evidence="6">
    <location>
        <position position="1"/>
    </location>
</feature>
<dbReference type="PANTHER" id="PTHR18945">
    <property type="entry name" value="NEUROTRANSMITTER GATED ION CHANNEL"/>
    <property type="match status" value="1"/>
</dbReference>
<evidence type="ECO:0000256" key="3">
    <source>
        <dbReference type="SAM" id="Phobius"/>
    </source>
</evidence>
<dbReference type="AlphaFoldDB" id="A0AA36FUR3"/>
<feature type="transmembrane region" description="Helical" evidence="3">
    <location>
        <begin position="361"/>
        <end position="380"/>
    </location>
</feature>
<dbReference type="InterPro" id="IPR006201">
    <property type="entry name" value="Neur_channel"/>
</dbReference>
<reference evidence="6" key="1">
    <citation type="submission" date="2023-06" db="EMBL/GenBank/DDBJ databases">
        <authorList>
            <person name="Delattre M."/>
        </authorList>
    </citation>
    <scope>NUCLEOTIDE SEQUENCE</scope>
    <source>
        <strain evidence="6">AF72</strain>
    </source>
</reference>
<keyword evidence="3" id="KW-1133">Transmembrane helix</keyword>
<sequence length="387" mass="43429">MLFILGNAAIFISCFIPTTLHAGSVPEIYKRFNLTISSENYNPSFRPDFGNPEKPAVITLDILLRDVVNLDIDKQEIGLQMTLHQEWKDPRLGYTAPEGVQLPVNLRIPSDGKHFSIWVPDTVIKNELHRTHGTVSLSERLSVTTKCIMLLEYYPTDQHQCHIDMGSYGWSALNIDYKWAQINPIKTRAGVANPIQDFRLESYDSVTCSRGTGSEKYPCLRAIFTFQRESSATWRLVTHIYLPNFLFVAVAGLALFLRCSEVRTRLALAATTLLGTVLVGSLAMSSIPRGARLVYDWLSASNIFTGVALIWMLICAVWQGRDDPQIAPEAEHQFLVEGVADGGPEKVVPRSKIPVTGYIKAWLPGVIYFVAFAIFCFVNWSHTYNLL</sequence>
<dbReference type="GO" id="GO:0005230">
    <property type="term" value="F:extracellular ligand-gated monoatomic ion channel activity"/>
    <property type="evidence" value="ECO:0007669"/>
    <property type="project" value="InterPro"/>
</dbReference>
<feature type="transmembrane region" description="Helical" evidence="3">
    <location>
        <begin position="266"/>
        <end position="285"/>
    </location>
</feature>
<keyword evidence="7" id="KW-1185">Reference proteome</keyword>
<dbReference type="InterPro" id="IPR018000">
    <property type="entry name" value="Neurotransmitter_ion_chnl_CS"/>
</dbReference>
<protein>
    <recommendedName>
        <fullName evidence="5">Neurotransmitter-gated ion-channel ligand-binding domain-containing protein</fullName>
    </recommendedName>
</protein>
<evidence type="ECO:0000256" key="1">
    <source>
        <dbReference type="ARBA" id="ARBA00004141"/>
    </source>
</evidence>
<dbReference type="Proteomes" id="UP001177023">
    <property type="component" value="Unassembled WGS sequence"/>
</dbReference>
<dbReference type="Pfam" id="PF02931">
    <property type="entry name" value="Neur_chan_LBD"/>
    <property type="match status" value="1"/>
</dbReference>
<feature type="domain" description="Neurotransmitter-gated ion-channel ligand-binding" evidence="5">
    <location>
        <begin position="39"/>
        <end position="228"/>
    </location>
</feature>
<evidence type="ECO:0000313" key="7">
    <source>
        <dbReference type="Proteomes" id="UP001177023"/>
    </source>
</evidence>
<gene>
    <name evidence="6" type="ORF">MSPICULIGERA_LOCUS6225</name>
</gene>
<keyword evidence="3" id="KW-0812">Transmembrane</keyword>
<dbReference type="Gene3D" id="1.20.58.390">
    <property type="entry name" value="Neurotransmitter-gated ion-channel transmembrane domain"/>
    <property type="match status" value="1"/>
</dbReference>
<feature type="transmembrane region" description="Helical" evidence="3">
    <location>
        <begin position="297"/>
        <end position="318"/>
    </location>
</feature>
<name>A0AA36FUR3_9BILA</name>
<dbReference type="EMBL" id="CATQJA010001534">
    <property type="protein sequence ID" value="CAJ0567683.1"/>
    <property type="molecule type" value="Genomic_DNA"/>
</dbReference>
<dbReference type="GO" id="GO:0004888">
    <property type="term" value="F:transmembrane signaling receptor activity"/>
    <property type="evidence" value="ECO:0007669"/>
    <property type="project" value="InterPro"/>
</dbReference>
<accession>A0AA36FUR3</accession>
<feature type="transmembrane region" description="Helical" evidence="3">
    <location>
        <begin position="240"/>
        <end position="259"/>
    </location>
</feature>
<evidence type="ECO:0000313" key="6">
    <source>
        <dbReference type="EMBL" id="CAJ0567683.1"/>
    </source>
</evidence>
<dbReference type="SUPFAM" id="SSF63712">
    <property type="entry name" value="Nicotinic receptor ligand binding domain-like"/>
    <property type="match status" value="1"/>
</dbReference>
<feature type="chain" id="PRO_5041237102" description="Neurotransmitter-gated ion-channel ligand-binding domain-containing protein" evidence="4">
    <location>
        <begin position="23"/>
        <end position="387"/>
    </location>
</feature>
<evidence type="ECO:0000256" key="2">
    <source>
        <dbReference type="ARBA" id="ARBA00023136"/>
    </source>
</evidence>
<dbReference type="InterPro" id="IPR036734">
    <property type="entry name" value="Neur_chan_lig-bd_sf"/>
</dbReference>
<dbReference type="Gene3D" id="2.70.170.10">
    <property type="entry name" value="Neurotransmitter-gated ion-channel ligand-binding domain"/>
    <property type="match status" value="1"/>
</dbReference>
<organism evidence="6 7">
    <name type="scientific">Mesorhabditis spiculigera</name>
    <dbReference type="NCBI Taxonomy" id="96644"/>
    <lineage>
        <taxon>Eukaryota</taxon>
        <taxon>Metazoa</taxon>
        <taxon>Ecdysozoa</taxon>
        <taxon>Nematoda</taxon>
        <taxon>Chromadorea</taxon>
        <taxon>Rhabditida</taxon>
        <taxon>Rhabditina</taxon>
        <taxon>Rhabditomorpha</taxon>
        <taxon>Rhabditoidea</taxon>
        <taxon>Rhabditidae</taxon>
        <taxon>Mesorhabditinae</taxon>
        <taxon>Mesorhabditis</taxon>
    </lineage>
</organism>
<keyword evidence="2 3" id="KW-0472">Membrane</keyword>